<accession>A0A4Y7STB7</accession>
<evidence type="ECO:0000256" key="1">
    <source>
        <dbReference type="SAM" id="Phobius"/>
    </source>
</evidence>
<name>A0A4Y7STB7_COPMI</name>
<evidence type="ECO:0000313" key="3">
    <source>
        <dbReference type="Proteomes" id="UP000298030"/>
    </source>
</evidence>
<protein>
    <recommendedName>
        <fullName evidence="4">Fungal pheromone STE3G-protein-coupled receptor</fullName>
    </recommendedName>
</protein>
<comment type="caution">
    <text evidence="2">The sequence shown here is derived from an EMBL/GenBank/DDBJ whole genome shotgun (WGS) entry which is preliminary data.</text>
</comment>
<feature type="transmembrane region" description="Helical" evidence="1">
    <location>
        <begin position="214"/>
        <end position="234"/>
    </location>
</feature>
<proteinExistence type="predicted"/>
<dbReference type="Proteomes" id="UP000298030">
    <property type="component" value="Unassembled WGS sequence"/>
</dbReference>
<evidence type="ECO:0000313" key="2">
    <source>
        <dbReference type="EMBL" id="TEB25110.1"/>
    </source>
</evidence>
<keyword evidence="1" id="KW-0812">Transmembrane</keyword>
<dbReference type="OrthoDB" id="3346544at2759"/>
<feature type="transmembrane region" description="Helical" evidence="1">
    <location>
        <begin position="241"/>
        <end position="260"/>
    </location>
</feature>
<evidence type="ECO:0008006" key="4">
    <source>
        <dbReference type="Google" id="ProtNLM"/>
    </source>
</evidence>
<dbReference type="AlphaFoldDB" id="A0A4Y7STB7"/>
<keyword evidence="1" id="KW-1133">Transmembrane helix</keyword>
<sequence length="300" mass="34086">MLGTQVHLLVSIWFEVLIYGIAVPFFMAMAYILITKRTQNRIPSLMFGLANTGIFILGTLHVAFNLHRLVNGTDTCVGRMNPLSYIQDTVRFDSWGTIVIGSIQPIFVELCSSTRLFLIWDNNYLVIIFPGLIWLWNAGENSLTSGRAFPLTRFCAIRFNSMLLYWFKNQFTTYDKILPTVVTTLIAFKMWQNHKEEITSDLKTSSGFTLFNRIFWDSAALYTLHSLLLIPLYFESQNGQFVLQAGILPGLIICSTIMAIRVHLAGESTTILVDTTDQVPIWLKDEKNSLHSTEKAESHA</sequence>
<gene>
    <name evidence="2" type="ORF">FA13DRAFT_1796777</name>
</gene>
<keyword evidence="1" id="KW-0472">Membrane</keyword>
<dbReference type="EMBL" id="QPFP01000060">
    <property type="protein sequence ID" value="TEB25110.1"/>
    <property type="molecule type" value="Genomic_DNA"/>
</dbReference>
<reference evidence="2 3" key="1">
    <citation type="journal article" date="2019" name="Nat. Ecol. Evol.">
        <title>Megaphylogeny resolves global patterns of mushroom evolution.</title>
        <authorList>
            <person name="Varga T."/>
            <person name="Krizsan K."/>
            <person name="Foldi C."/>
            <person name="Dima B."/>
            <person name="Sanchez-Garcia M."/>
            <person name="Sanchez-Ramirez S."/>
            <person name="Szollosi G.J."/>
            <person name="Szarkandi J.G."/>
            <person name="Papp V."/>
            <person name="Albert L."/>
            <person name="Andreopoulos W."/>
            <person name="Angelini C."/>
            <person name="Antonin V."/>
            <person name="Barry K.W."/>
            <person name="Bougher N.L."/>
            <person name="Buchanan P."/>
            <person name="Buyck B."/>
            <person name="Bense V."/>
            <person name="Catcheside P."/>
            <person name="Chovatia M."/>
            <person name="Cooper J."/>
            <person name="Damon W."/>
            <person name="Desjardin D."/>
            <person name="Finy P."/>
            <person name="Geml J."/>
            <person name="Haridas S."/>
            <person name="Hughes K."/>
            <person name="Justo A."/>
            <person name="Karasinski D."/>
            <person name="Kautmanova I."/>
            <person name="Kiss B."/>
            <person name="Kocsube S."/>
            <person name="Kotiranta H."/>
            <person name="LaButti K.M."/>
            <person name="Lechner B.E."/>
            <person name="Liimatainen K."/>
            <person name="Lipzen A."/>
            <person name="Lukacs Z."/>
            <person name="Mihaltcheva S."/>
            <person name="Morgado L.N."/>
            <person name="Niskanen T."/>
            <person name="Noordeloos M.E."/>
            <person name="Ohm R.A."/>
            <person name="Ortiz-Santana B."/>
            <person name="Ovrebo C."/>
            <person name="Racz N."/>
            <person name="Riley R."/>
            <person name="Savchenko A."/>
            <person name="Shiryaev A."/>
            <person name="Soop K."/>
            <person name="Spirin V."/>
            <person name="Szebenyi C."/>
            <person name="Tomsovsky M."/>
            <person name="Tulloss R.E."/>
            <person name="Uehling J."/>
            <person name="Grigoriev I.V."/>
            <person name="Vagvolgyi C."/>
            <person name="Papp T."/>
            <person name="Martin F.M."/>
            <person name="Miettinen O."/>
            <person name="Hibbett D.S."/>
            <person name="Nagy L.G."/>
        </authorList>
    </citation>
    <scope>NUCLEOTIDE SEQUENCE [LARGE SCALE GENOMIC DNA]</scope>
    <source>
        <strain evidence="2 3">FP101781</strain>
    </source>
</reference>
<keyword evidence="3" id="KW-1185">Reference proteome</keyword>
<feature type="transmembrane region" description="Helical" evidence="1">
    <location>
        <begin position="45"/>
        <end position="64"/>
    </location>
</feature>
<feature type="transmembrane region" description="Helical" evidence="1">
    <location>
        <begin position="12"/>
        <end position="33"/>
    </location>
</feature>
<feature type="transmembrane region" description="Helical" evidence="1">
    <location>
        <begin position="117"/>
        <end position="136"/>
    </location>
</feature>
<organism evidence="2 3">
    <name type="scientific">Coprinellus micaceus</name>
    <name type="common">Glistening ink-cap mushroom</name>
    <name type="synonym">Coprinus micaceus</name>
    <dbReference type="NCBI Taxonomy" id="71717"/>
    <lineage>
        <taxon>Eukaryota</taxon>
        <taxon>Fungi</taxon>
        <taxon>Dikarya</taxon>
        <taxon>Basidiomycota</taxon>
        <taxon>Agaricomycotina</taxon>
        <taxon>Agaricomycetes</taxon>
        <taxon>Agaricomycetidae</taxon>
        <taxon>Agaricales</taxon>
        <taxon>Agaricineae</taxon>
        <taxon>Psathyrellaceae</taxon>
        <taxon>Coprinellus</taxon>
    </lineage>
</organism>